<organism evidence="1 2">
    <name type="scientific">Prevotella lacticifex</name>
    <dbReference type="NCBI Taxonomy" id="2854755"/>
    <lineage>
        <taxon>Bacteria</taxon>
        <taxon>Pseudomonadati</taxon>
        <taxon>Bacteroidota</taxon>
        <taxon>Bacteroidia</taxon>
        <taxon>Bacteroidales</taxon>
        <taxon>Prevotellaceae</taxon>
        <taxon>Prevotella</taxon>
    </lineage>
</organism>
<protein>
    <submittedName>
        <fullName evidence="1">Uncharacterized protein</fullName>
    </submittedName>
</protein>
<dbReference type="EMBL" id="BPUB01000001">
    <property type="protein sequence ID" value="GJG58405.1"/>
    <property type="molecule type" value="Genomic_DNA"/>
</dbReference>
<gene>
    <name evidence="1" type="ORF">PRLR5076_12560</name>
</gene>
<keyword evidence="2" id="KW-1185">Reference proteome</keyword>
<dbReference type="GeneID" id="72467563"/>
<reference evidence="1" key="1">
    <citation type="journal article" date="2022" name="Int. J. Syst. Evol. Microbiol.">
        <title>Prevotella lacticifex sp. nov., isolated from the rumen of cows.</title>
        <authorList>
            <person name="Shinkai T."/>
            <person name="Ikeyama N."/>
            <person name="Kumagai M."/>
            <person name="Ohmori H."/>
            <person name="Sakamoto M."/>
            <person name="Ohkuma M."/>
            <person name="Mitsumori M."/>
        </authorList>
    </citation>
    <scope>NUCLEOTIDE SEQUENCE</scope>
    <source>
        <strain evidence="1">R5076</strain>
    </source>
</reference>
<comment type="caution">
    <text evidence="1">The sequence shown here is derived from an EMBL/GenBank/DDBJ whole genome shotgun (WGS) entry which is preliminary data.</text>
</comment>
<name>A0A9R1C9B7_9BACT</name>
<dbReference type="RefSeq" id="WP_223929296.1">
    <property type="nucleotide sequence ID" value="NZ_BPTU01000001.1"/>
</dbReference>
<accession>A0A9R1C9B7</accession>
<proteinExistence type="predicted"/>
<dbReference type="AlphaFoldDB" id="A0A9R1C9B7"/>
<dbReference type="Proteomes" id="UP000825483">
    <property type="component" value="Unassembled WGS sequence"/>
</dbReference>
<sequence>MSDLHFFSIGDNLNATGHYGFVQRGHVDGSKIADKLFEYGDSINKMGTSIPTPYARLYLFDSAFKQLNSYFNSQEEDLKQVSYEGVINNEGNTVPTAYHFLVSECLDMLELIFKYGDMKEFDVEEWDVQAECNVLMQVGNDDQKELGAALLDAHDTTVLSNFSKIYLFKWKTSNGEEIILGGTSPITLVYTSPNVRRRLKEAKLEFYGGAGNRLFDNSRHTPLYERSKDFREFLYTYWLTDLSKIDSLTDTQIYSYINNCHVQFDKKIIIDKKAPELKKVKPLSIESIGSITTSGVYLYCSHNEFDPADCDYIIKPTVNLWKHEDVNGEARSVDTPLALTSNGVDGYNYIDKDRKWNRATDNIPSILEKALTERILPGTTFKYPYITVDDFLEPKIIEVSYNVRKDKFYTGSSQNIKYMLPLKKEFFKFFKIEDIESMVNVSIDKDTLDVTVTIDIPLEDGKKIILSKCYCDGDEDGKGCDKVRCFDKEMFDLAIFPSYRLTQNNAYNIMLGTNKLDNLKLKFYRLSDLEKGKPIQEVSDEIRTSDNGFQTRHLHVDGDFDFMELTVPDESNTCNTLIIPKFKPCPNTISKFTFCVDFGTTNTHVAYVSKMLGDASAVTVNQIDNFSILRSEIPENDDSQIMILNDDRGAGYFVKFPTFLQREFVPFEIDRKKGIHYPMRTTTWEKIQQEGNLKCFSSMNIGFNYDNELIKEGNAQGVYRTNIKWAKNDLLAPTRLQEYFKEQLWMMKGKSALNGGGGDFKVVATYPLSMSVPEVQAFKNAWKSAAHWLNIDEANIKFEIESVAPYYSFLASLKFGQPYMNLDIGGGTTDILHVNPKPGGKDASAVFSALFAANDIWGDGVNDANNKLENGFIDFYMQSDAYKILPDTKKLELKAVLEKAGLSSSDFISYLFTHDKDAKDPLNFSQTITSSSEMMRVIIVHFASLMYYTAVILDLAELKIPKKITFTGMGSKYIKLITDDEATLSLIVSRIFAYYGKLVDNNDLRTANIQIQFSKEPKLVTAQGGLIMESKPLKDHLIPDNCLCHGYTDEEYGTTVTYGQMSSMKKDVLDSFNKFCGLFAEDSMVQALSKLGLDIPTNFVNTMKEYAESSFDIVLNDNSDEQKAQFAIGDPMFFWPLKETLYQMTKGCNQEVLNNKEKEHQ</sequence>
<evidence type="ECO:0000313" key="1">
    <source>
        <dbReference type="EMBL" id="GJG58405.1"/>
    </source>
</evidence>
<evidence type="ECO:0000313" key="2">
    <source>
        <dbReference type="Proteomes" id="UP000825483"/>
    </source>
</evidence>